<reference evidence="3" key="1">
    <citation type="journal article" date="2017" name="Nat. Commun.">
        <title>The North American bullfrog draft genome provides insight into hormonal regulation of long noncoding RNA.</title>
        <authorList>
            <person name="Hammond S.A."/>
            <person name="Warren R.L."/>
            <person name="Vandervalk B.P."/>
            <person name="Kucuk E."/>
            <person name="Khan H."/>
            <person name="Gibb E.A."/>
            <person name="Pandoh P."/>
            <person name="Kirk H."/>
            <person name="Zhao Y."/>
            <person name="Jones M."/>
            <person name="Mungall A.J."/>
            <person name="Coope R."/>
            <person name="Pleasance S."/>
            <person name="Moore R.A."/>
            <person name="Holt R.A."/>
            <person name="Round J.M."/>
            <person name="Ohora S."/>
            <person name="Walle B.V."/>
            <person name="Veldhoen N."/>
            <person name="Helbing C.C."/>
            <person name="Birol I."/>
        </authorList>
    </citation>
    <scope>NUCLEOTIDE SEQUENCE [LARGE SCALE GENOMIC DNA]</scope>
</reference>
<evidence type="ECO:0000313" key="3">
    <source>
        <dbReference type="Proteomes" id="UP000228934"/>
    </source>
</evidence>
<dbReference type="AlphaFoldDB" id="A0A2G9SIQ0"/>
<evidence type="ECO:0000256" key="1">
    <source>
        <dbReference type="SAM" id="MobiDB-lite"/>
    </source>
</evidence>
<keyword evidence="3" id="KW-1185">Reference proteome</keyword>
<sequence length="128" mass="14780">MQPVSHQIPLPLSPREHSVSPSTGSGDGGVCSSYFWFSLSRAQWERENSENRHLTQMPGRSNRYYELLAKAIRCLRKRRNAGQKPANEALHLQSQYSIDVALPIVHCIRHPNTVHLRNFFFFFLKGQF</sequence>
<dbReference type="EMBL" id="KV924218">
    <property type="protein sequence ID" value="PIO39954.1"/>
    <property type="molecule type" value="Genomic_DNA"/>
</dbReference>
<feature type="region of interest" description="Disordered" evidence="1">
    <location>
        <begin position="1"/>
        <end position="26"/>
    </location>
</feature>
<gene>
    <name evidence="2" type="ORF">AB205_0022620</name>
</gene>
<evidence type="ECO:0000313" key="2">
    <source>
        <dbReference type="EMBL" id="PIO39954.1"/>
    </source>
</evidence>
<dbReference type="Proteomes" id="UP000228934">
    <property type="component" value="Unassembled WGS sequence"/>
</dbReference>
<accession>A0A2G9SIQ0</accession>
<protein>
    <submittedName>
        <fullName evidence="2">Uncharacterized protein</fullName>
    </submittedName>
</protein>
<proteinExistence type="predicted"/>
<name>A0A2G9SIQ0_AQUCT</name>
<organism evidence="2 3">
    <name type="scientific">Aquarana catesbeiana</name>
    <name type="common">American bullfrog</name>
    <name type="synonym">Rana catesbeiana</name>
    <dbReference type="NCBI Taxonomy" id="8400"/>
    <lineage>
        <taxon>Eukaryota</taxon>
        <taxon>Metazoa</taxon>
        <taxon>Chordata</taxon>
        <taxon>Craniata</taxon>
        <taxon>Vertebrata</taxon>
        <taxon>Euteleostomi</taxon>
        <taxon>Amphibia</taxon>
        <taxon>Batrachia</taxon>
        <taxon>Anura</taxon>
        <taxon>Neobatrachia</taxon>
        <taxon>Ranoidea</taxon>
        <taxon>Ranidae</taxon>
        <taxon>Aquarana</taxon>
    </lineage>
</organism>